<dbReference type="InterPro" id="IPR043502">
    <property type="entry name" value="DNA/RNA_pol_sf"/>
</dbReference>
<dbReference type="EMBL" id="BKCJ010003316">
    <property type="protein sequence ID" value="GEU54341.1"/>
    <property type="molecule type" value="Genomic_DNA"/>
</dbReference>
<organism evidence="3">
    <name type="scientific">Tanacetum cinerariifolium</name>
    <name type="common">Dalmatian daisy</name>
    <name type="synonym">Chrysanthemum cinerariifolium</name>
    <dbReference type="NCBI Taxonomy" id="118510"/>
    <lineage>
        <taxon>Eukaryota</taxon>
        <taxon>Viridiplantae</taxon>
        <taxon>Streptophyta</taxon>
        <taxon>Embryophyta</taxon>
        <taxon>Tracheophyta</taxon>
        <taxon>Spermatophyta</taxon>
        <taxon>Magnoliopsida</taxon>
        <taxon>eudicotyledons</taxon>
        <taxon>Gunneridae</taxon>
        <taxon>Pentapetalae</taxon>
        <taxon>asterids</taxon>
        <taxon>campanulids</taxon>
        <taxon>Asterales</taxon>
        <taxon>Asteraceae</taxon>
        <taxon>Asteroideae</taxon>
        <taxon>Anthemideae</taxon>
        <taxon>Anthemidinae</taxon>
        <taxon>Tanacetum</taxon>
    </lineage>
</organism>
<dbReference type="SUPFAM" id="SSF56672">
    <property type="entry name" value="DNA/RNA polymerases"/>
    <property type="match status" value="1"/>
</dbReference>
<evidence type="ECO:0000313" key="3">
    <source>
        <dbReference type="EMBL" id="GEU54341.1"/>
    </source>
</evidence>
<evidence type="ECO:0000259" key="2">
    <source>
        <dbReference type="Pfam" id="PF07727"/>
    </source>
</evidence>
<sequence length="904" mass="101633">MEKYLTHTDYALWEVIMNGDAPVLIASVSGGQVSSSTYVDDVMFSFFANQSNSPQLDNKDLEQINTNDLDKMDLKCRLNERDLNNKSNVFESASYSSVNKNKEDNNQANDRYKTGEGYHAVPLPYNGNFMPPRPDLNFARNFVPTTVITKSGKVPVNTAKQSSPRAAASTSTARYVNTVATRPTVNGAKPSSNVFYESHSPVKRTFNQRTTPKNSVLKEKINTVKVNNVTAAGTKAVVSAIQGKGKMLLSLQHAGFGDQQEILLIISPKTMDHTCLKDLTMLIFKADSSQQWLGSPREINSLILCAGESPKGGKISGKGKIQSGKLDFEDVYFVKELKFNLFSVSQMREKKNSVFFTETECLVLSPDFKLHDENQAEAVSTAWYVRVLVTKPHNKTPYELLLGRSPNLDFMKPFGRPVTILNTLDHLGKFKRKANKGFLVGYSVNRRGPEWLFVINSLTNSMNYERITARNQTNNEADKGDEGVSKLSGIDDQENTDSSTQDVITVKPSINTASTNINTGSLNINIAGFNDSNMPSLDETGIFDEVYNDREVGAEADTNNLELSIVVSPIPITRVHKDHPKEQIIGDLNLTTQKRRMLNFLKKMLWLATSTSREEQITKIIRTAYLLVFTLNKNPKRNKKDERGIVVRNKATLVAQGYTQEKGIDYDKAFASVAMIEAIRIFLAYASFMRFIVYQMDVKSAFLYGIIEEEVYLCQPPSFEDPHFPNKVYKVEKTLYGLHQAPKAWYETLSTYLLENGYRGGTIDKTLFIKKDKGDILLVQVYVDDIIFGSTEKSLCDEFEQMMHNRFQLTSMGELTFFLGLKVKQKDDGIFNNQDTYVADILKKSDFTNVKTASTLMEPNKTLIKDAEAEDIDVHLYRSIIGSLMYLTASRPVIMFVVCACARF</sequence>
<accession>A0A6L2KXF0</accession>
<gene>
    <name evidence="3" type="ORF">Tci_026319</name>
</gene>
<dbReference type="PANTHER" id="PTHR11439">
    <property type="entry name" value="GAG-POL-RELATED RETROTRANSPOSON"/>
    <property type="match status" value="1"/>
</dbReference>
<dbReference type="InterPro" id="IPR013103">
    <property type="entry name" value="RVT_2"/>
</dbReference>
<reference evidence="3" key="1">
    <citation type="journal article" date="2019" name="Sci. Rep.">
        <title>Draft genome of Tanacetum cinerariifolium, the natural source of mosquito coil.</title>
        <authorList>
            <person name="Yamashiro T."/>
            <person name="Shiraishi A."/>
            <person name="Satake H."/>
            <person name="Nakayama K."/>
        </authorList>
    </citation>
    <scope>NUCLEOTIDE SEQUENCE</scope>
</reference>
<name>A0A6L2KXF0_TANCI</name>
<proteinExistence type="predicted"/>
<dbReference type="AlphaFoldDB" id="A0A6L2KXF0"/>
<evidence type="ECO:0000256" key="1">
    <source>
        <dbReference type="SAM" id="MobiDB-lite"/>
    </source>
</evidence>
<feature type="domain" description="Reverse transcriptase Ty1/copia-type" evidence="2">
    <location>
        <begin position="638"/>
        <end position="857"/>
    </location>
</feature>
<feature type="region of interest" description="Disordered" evidence="1">
    <location>
        <begin position="470"/>
        <end position="501"/>
    </location>
</feature>
<dbReference type="Pfam" id="PF07727">
    <property type="entry name" value="RVT_2"/>
    <property type="match status" value="1"/>
</dbReference>
<protein>
    <recommendedName>
        <fullName evidence="2">Reverse transcriptase Ty1/copia-type domain-containing protein</fullName>
    </recommendedName>
</protein>
<dbReference type="PANTHER" id="PTHR11439:SF509">
    <property type="entry name" value="RNA-DIRECTED DNA POLYMERASE"/>
    <property type="match status" value="1"/>
</dbReference>
<comment type="caution">
    <text evidence="3">The sequence shown here is derived from an EMBL/GenBank/DDBJ whole genome shotgun (WGS) entry which is preliminary data.</text>
</comment>